<evidence type="ECO:0000313" key="3">
    <source>
        <dbReference type="EMBL" id="PIE34890.1"/>
    </source>
</evidence>
<evidence type="ECO:0000256" key="1">
    <source>
        <dbReference type="SAM" id="Phobius"/>
    </source>
</evidence>
<protein>
    <recommendedName>
        <fullName evidence="2">EamA domain-containing protein</fullName>
    </recommendedName>
</protein>
<feature type="transmembrane region" description="Helical" evidence="1">
    <location>
        <begin position="247"/>
        <end position="266"/>
    </location>
</feature>
<keyword evidence="1" id="KW-0812">Transmembrane</keyword>
<accession>A0A2G6KHP0</accession>
<dbReference type="AlphaFoldDB" id="A0A2G6KHP0"/>
<dbReference type="PANTHER" id="PTHR22911:SF79">
    <property type="entry name" value="MOBA-LIKE NTP TRANSFERASE DOMAIN-CONTAINING PROTEIN"/>
    <property type="match status" value="1"/>
</dbReference>
<dbReference type="InterPro" id="IPR037185">
    <property type="entry name" value="EmrE-like"/>
</dbReference>
<feature type="transmembrane region" description="Helical" evidence="1">
    <location>
        <begin position="96"/>
        <end position="118"/>
    </location>
</feature>
<name>A0A2G6KHP0_9BACT</name>
<feature type="domain" description="EamA" evidence="2">
    <location>
        <begin position="8"/>
        <end position="140"/>
    </location>
</feature>
<dbReference type="PANTHER" id="PTHR22911">
    <property type="entry name" value="ACYL-MALONYL CONDENSING ENZYME-RELATED"/>
    <property type="match status" value="1"/>
</dbReference>
<evidence type="ECO:0000259" key="2">
    <source>
        <dbReference type="Pfam" id="PF00892"/>
    </source>
</evidence>
<gene>
    <name evidence="3" type="ORF">CSA56_06430</name>
</gene>
<feature type="transmembrane region" description="Helical" evidence="1">
    <location>
        <begin position="70"/>
        <end position="90"/>
    </location>
</feature>
<dbReference type="InterPro" id="IPR000620">
    <property type="entry name" value="EamA_dom"/>
</dbReference>
<feature type="transmembrane region" description="Helical" evidence="1">
    <location>
        <begin position="153"/>
        <end position="172"/>
    </location>
</feature>
<feature type="transmembrane region" description="Helical" evidence="1">
    <location>
        <begin position="216"/>
        <end position="235"/>
    </location>
</feature>
<dbReference type="SUPFAM" id="SSF103481">
    <property type="entry name" value="Multidrug resistance efflux transporter EmrE"/>
    <property type="match status" value="2"/>
</dbReference>
<proteinExistence type="predicted"/>
<keyword evidence="1" id="KW-0472">Membrane</keyword>
<feature type="transmembrane region" description="Helical" evidence="1">
    <location>
        <begin position="9"/>
        <end position="30"/>
    </location>
</feature>
<sequence length="299" mass="32283">MQIRKTRAGVVLAVLAGGIFGTSGIFTRAISGVTPLGIAAIRLLLAFLFMAFLLWHQKAFDELRRSTRHYPLLILLGVISSFHFLCFVIAVQKTFIANALILVNTAPILVLLLAPIFLKEAITHLDLLSVAMTFLGAGAIVGFDQMMLTPDHLLGDLCALGSALCYAFYVILARRLRQTYSSLIILFWFFGLGGLFLLSGGLWSGDAFFFAPTPSSFIFLGFLGVLPTGIGHFSYNLSLKYIPAAKASTMILLEPVTGTVFAALFLQEIPPLSSLLGIGIALFGIGMASVSHLRHGIVE</sequence>
<feature type="transmembrane region" description="Helical" evidence="1">
    <location>
        <begin position="184"/>
        <end position="204"/>
    </location>
</feature>
<dbReference type="GO" id="GO:0016020">
    <property type="term" value="C:membrane"/>
    <property type="evidence" value="ECO:0007669"/>
    <property type="project" value="InterPro"/>
</dbReference>
<organism evidence="3 4">
    <name type="scientific">candidate division KSB3 bacterium</name>
    <dbReference type="NCBI Taxonomy" id="2044937"/>
    <lineage>
        <taxon>Bacteria</taxon>
        <taxon>candidate division KSB3</taxon>
    </lineage>
</organism>
<feature type="transmembrane region" description="Helical" evidence="1">
    <location>
        <begin position="272"/>
        <end position="293"/>
    </location>
</feature>
<evidence type="ECO:0000313" key="4">
    <source>
        <dbReference type="Proteomes" id="UP000230821"/>
    </source>
</evidence>
<dbReference type="EMBL" id="PDSK01000072">
    <property type="protein sequence ID" value="PIE34890.1"/>
    <property type="molecule type" value="Genomic_DNA"/>
</dbReference>
<keyword evidence="1" id="KW-1133">Transmembrane helix</keyword>
<comment type="caution">
    <text evidence="3">The sequence shown here is derived from an EMBL/GenBank/DDBJ whole genome shotgun (WGS) entry which is preliminary data.</text>
</comment>
<feature type="transmembrane region" description="Helical" evidence="1">
    <location>
        <begin position="125"/>
        <end position="147"/>
    </location>
</feature>
<dbReference type="Pfam" id="PF00892">
    <property type="entry name" value="EamA"/>
    <property type="match status" value="2"/>
</dbReference>
<feature type="domain" description="EamA" evidence="2">
    <location>
        <begin position="154"/>
        <end position="288"/>
    </location>
</feature>
<dbReference type="Proteomes" id="UP000230821">
    <property type="component" value="Unassembled WGS sequence"/>
</dbReference>
<feature type="transmembrane region" description="Helical" evidence="1">
    <location>
        <begin position="36"/>
        <end position="55"/>
    </location>
</feature>
<reference evidence="3 4" key="1">
    <citation type="submission" date="2017-10" db="EMBL/GenBank/DDBJ databases">
        <title>Novel microbial diversity and functional potential in the marine mammal oral microbiome.</title>
        <authorList>
            <person name="Dudek N.K."/>
            <person name="Sun C.L."/>
            <person name="Burstein D."/>
            <person name="Kantor R.S."/>
            <person name="Aliaga Goltsman D.S."/>
            <person name="Bik E.M."/>
            <person name="Thomas B.C."/>
            <person name="Banfield J.F."/>
            <person name="Relman D.A."/>
        </authorList>
    </citation>
    <scope>NUCLEOTIDE SEQUENCE [LARGE SCALE GENOMIC DNA]</scope>
    <source>
        <strain evidence="3">DOLJORAL78_47_16</strain>
    </source>
</reference>